<accession>I1NZC8</accession>
<protein>
    <submittedName>
        <fullName evidence="1">Uncharacterized protein</fullName>
    </submittedName>
</protein>
<dbReference type="OMA" id="HAMDHIL"/>
<dbReference type="Proteomes" id="UP000007306">
    <property type="component" value="Chromosome 2"/>
</dbReference>
<organism evidence="1 2">
    <name type="scientific">Oryza glaberrima</name>
    <name type="common">African rice</name>
    <dbReference type="NCBI Taxonomy" id="4538"/>
    <lineage>
        <taxon>Eukaryota</taxon>
        <taxon>Viridiplantae</taxon>
        <taxon>Streptophyta</taxon>
        <taxon>Embryophyta</taxon>
        <taxon>Tracheophyta</taxon>
        <taxon>Spermatophyta</taxon>
        <taxon>Magnoliopsida</taxon>
        <taxon>Liliopsida</taxon>
        <taxon>Poales</taxon>
        <taxon>Poaceae</taxon>
        <taxon>BOP clade</taxon>
        <taxon>Oryzoideae</taxon>
        <taxon>Oryzeae</taxon>
        <taxon>Oryzinae</taxon>
        <taxon>Oryza</taxon>
    </lineage>
</organism>
<reference evidence="1" key="1">
    <citation type="submission" date="2015-06" db="UniProtKB">
        <authorList>
            <consortium name="EnsemblPlants"/>
        </authorList>
    </citation>
    <scope>IDENTIFICATION</scope>
</reference>
<sequence length="233" mass="25470">MTVHVMDMSWQVKEVKGYNMFLLPMEEEDHTGGMVVLLEKISSSLMENMCTGMTQTCLQEKVTGYVRIPLAEILILLGGLTVTTATRNAMHLPCTSPATVLTDASSTLHHKGHRVGLLVHRVAVICQGRNKGIDHHRVVGVWSDRMIIGTILRSCPKIVQDEWQTLCTGTGSTSGMNFHTDSVGSLTGMAIITRSIHAMDHILTEENHGWGLPGLTGDKLYGTEVIHPCVTSP</sequence>
<proteinExistence type="predicted"/>
<reference evidence="1 2" key="2">
    <citation type="submission" date="2018-04" db="EMBL/GenBank/DDBJ databases">
        <title>OglaRS2 (Oryza glaberrima Reference Sequence Version 2).</title>
        <authorList>
            <person name="Zhang J."/>
            <person name="Kudrna D."/>
            <person name="Lee S."/>
            <person name="Talag J."/>
            <person name="Rajasekar S."/>
            <person name="Wing R.A."/>
        </authorList>
    </citation>
    <scope>NUCLEOTIDE SEQUENCE [LARGE SCALE GENOMIC DNA]</scope>
    <source>
        <strain evidence="1 2">cv. IRGC 96717</strain>
    </source>
</reference>
<dbReference type="HOGENOM" id="CLU_1191502_0_0_1"/>
<dbReference type="EnsemblPlants" id="ORGLA02G0108400.1">
    <property type="protein sequence ID" value="ORGLA02G0108400.1"/>
    <property type="gene ID" value="ORGLA02G0108400"/>
</dbReference>
<evidence type="ECO:0000313" key="1">
    <source>
        <dbReference type="EnsemblPlants" id="ORGLA02G0108400.1"/>
    </source>
</evidence>
<evidence type="ECO:0000313" key="2">
    <source>
        <dbReference type="Proteomes" id="UP000007306"/>
    </source>
</evidence>
<dbReference type="Gramene" id="ORGLA02G0108400.1">
    <property type="protein sequence ID" value="ORGLA02G0108400.1"/>
    <property type="gene ID" value="ORGLA02G0108400"/>
</dbReference>
<keyword evidence="2" id="KW-1185">Reference proteome</keyword>
<dbReference type="AlphaFoldDB" id="I1NZC8"/>
<name>I1NZC8_ORYGL</name>